<dbReference type="Proteomes" id="UP000176037">
    <property type="component" value="Unassembled WGS sequence"/>
</dbReference>
<dbReference type="AlphaFoldDB" id="A0A1E8FE42"/>
<evidence type="ECO:0000313" key="1">
    <source>
        <dbReference type="EMBL" id="OFI34192.1"/>
    </source>
</evidence>
<evidence type="ECO:0000313" key="2">
    <source>
        <dbReference type="Proteomes" id="UP000176037"/>
    </source>
</evidence>
<reference evidence="1 2" key="1">
    <citation type="submission" date="2016-09" db="EMBL/GenBank/DDBJ databases">
        <title>Alteromonas lipolytica, a new species isolated from sea water.</title>
        <authorList>
            <person name="Wu Y.-H."/>
            <person name="Cheng H."/>
            <person name="Xu X.-W."/>
        </authorList>
    </citation>
    <scope>NUCLEOTIDE SEQUENCE [LARGE SCALE GENOMIC DNA]</scope>
    <source>
        <strain evidence="1 2">JW12</strain>
    </source>
</reference>
<accession>A0A1E8FE42</accession>
<protein>
    <submittedName>
        <fullName evidence="1">Uncharacterized protein</fullName>
    </submittedName>
</protein>
<keyword evidence="2" id="KW-1185">Reference proteome</keyword>
<dbReference type="RefSeq" id="WP_070177120.1">
    <property type="nucleotide sequence ID" value="NZ_BMJR01000011.1"/>
</dbReference>
<proteinExistence type="predicted"/>
<name>A0A1E8FE42_9ALTE</name>
<gene>
    <name evidence="1" type="ORF">BFC17_21890</name>
</gene>
<dbReference type="EMBL" id="MJIC01000014">
    <property type="protein sequence ID" value="OFI34192.1"/>
    <property type="molecule type" value="Genomic_DNA"/>
</dbReference>
<organism evidence="1 2">
    <name type="scientific">Alteromonas lipolytica</name>
    <dbReference type="NCBI Taxonomy" id="1856405"/>
    <lineage>
        <taxon>Bacteria</taxon>
        <taxon>Pseudomonadati</taxon>
        <taxon>Pseudomonadota</taxon>
        <taxon>Gammaproteobacteria</taxon>
        <taxon>Alteromonadales</taxon>
        <taxon>Alteromonadaceae</taxon>
        <taxon>Alteromonas/Salinimonas group</taxon>
        <taxon>Alteromonas</taxon>
    </lineage>
</organism>
<dbReference type="OrthoDB" id="6401138at2"/>
<sequence length="223" mass="25146">MAIITTKLDEPILFRTVKKDVYPHTLSGGSIWLRTNVFYQELEADDLSREDRFEGVNVSGLFTEFNFEGGIRIKCEHGGLLGTEHPTHYVMSLHGLNIKEEIRLGFGGNTLGIKSLADLANDVLQQASKQINVSQCGYGQVSYQYPGLKRTRANTTGKIIGYYVDGIPEALVQHNPNVMTKIPIEPFISQDEWRIILHTDKPLNDDPMEPLKINVDPSHFYEL</sequence>
<comment type="caution">
    <text evidence="1">The sequence shown here is derived from an EMBL/GenBank/DDBJ whole genome shotgun (WGS) entry which is preliminary data.</text>
</comment>